<keyword evidence="2 9" id="KW-0813">Transport</keyword>
<dbReference type="PANTHER" id="PTHR12219:SF8">
    <property type="entry name" value="NADH DEHYDROGENASE [UBIQUINONE] IRON-SULFUR PROTEIN 4, MITOCHONDRIAL"/>
    <property type="match status" value="1"/>
</dbReference>
<comment type="caution">
    <text evidence="10">The sequence shown here is derived from an EMBL/GenBank/DDBJ whole genome shotgun (WGS) entry which is preliminary data.</text>
</comment>
<dbReference type="OrthoDB" id="3089at2759"/>
<dbReference type="GeneID" id="36517895"/>
<keyword evidence="7 9" id="KW-0496">Mitochondrion</keyword>
<keyword evidence="8 9" id="KW-0472">Membrane</keyword>
<evidence type="ECO:0000256" key="2">
    <source>
        <dbReference type="ARBA" id="ARBA00022448"/>
    </source>
</evidence>
<evidence type="ECO:0000256" key="8">
    <source>
        <dbReference type="ARBA" id="ARBA00023136"/>
    </source>
</evidence>
<evidence type="ECO:0000256" key="6">
    <source>
        <dbReference type="ARBA" id="ARBA00022982"/>
    </source>
</evidence>
<gene>
    <name evidence="10" type="ORF">B9G98_04147</name>
</gene>
<evidence type="ECO:0000256" key="7">
    <source>
        <dbReference type="ARBA" id="ARBA00023128"/>
    </source>
</evidence>
<evidence type="ECO:0000256" key="1">
    <source>
        <dbReference type="ARBA" id="ARBA00005882"/>
    </source>
</evidence>
<dbReference type="Proteomes" id="UP000238350">
    <property type="component" value="Unassembled WGS sequence"/>
</dbReference>
<keyword evidence="3 9" id="KW-0679">Respiratory chain</keyword>
<keyword evidence="6 9" id="KW-0249">Electron transport</keyword>
<reference evidence="10 11" key="1">
    <citation type="submission" date="2017-04" db="EMBL/GenBank/DDBJ databases">
        <title>Genome sequencing of [Candida] sorbophila.</title>
        <authorList>
            <person name="Ahn J.O."/>
        </authorList>
    </citation>
    <scope>NUCLEOTIDE SEQUENCE [LARGE SCALE GENOMIC DNA]</scope>
    <source>
        <strain evidence="10 11">DS02</strain>
    </source>
</reference>
<protein>
    <recommendedName>
        <fullName evidence="9">NADH dehydrogenase [ubiquinone] iron-sulfur protein 4, mitochondrial</fullName>
    </recommendedName>
</protein>
<evidence type="ECO:0000313" key="11">
    <source>
        <dbReference type="Proteomes" id="UP000238350"/>
    </source>
</evidence>
<keyword evidence="11" id="KW-1185">Reference proteome</keyword>
<dbReference type="RefSeq" id="XP_024666472.1">
    <property type="nucleotide sequence ID" value="XM_024810704.1"/>
</dbReference>
<dbReference type="GO" id="GO:0005743">
    <property type="term" value="C:mitochondrial inner membrane"/>
    <property type="evidence" value="ECO:0007669"/>
    <property type="project" value="UniProtKB-SubCell"/>
</dbReference>
<comment type="subcellular location">
    <subcellularLocation>
        <location evidence="9">Mitochondrion inner membrane</location>
        <topology evidence="9">Peripheral membrane protein</topology>
        <orientation evidence="9">Matrix side</orientation>
    </subcellularLocation>
</comment>
<organism evidence="10 11">
    <name type="scientific">Wickerhamiella sorbophila</name>
    <dbReference type="NCBI Taxonomy" id="45607"/>
    <lineage>
        <taxon>Eukaryota</taxon>
        <taxon>Fungi</taxon>
        <taxon>Dikarya</taxon>
        <taxon>Ascomycota</taxon>
        <taxon>Saccharomycotina</taxon>
        <taxon>Dipodascomycetes</taxon>
        <taxon>Dipodascales</taxon>
        <taxon>Trichomonascaceae</taxon>
        <taxon>Wickerhamiella</taxon>
    </lineage>
</organism>
<keyword evidence="4 9" id="KW-0999">Mitochondrion inner membrane</keyword>
<dbReference type="GO" id="GO:0022900">
    <property type="term" value="P:electron transport chain"/>
    <property type="evidence" value="ECO:0007669"/>
    <property type="project" value="InterPro"/>
</dbReference>
<evidence type="ECO:0000313" key="10">
    <source>
        <dbReference type="EMBL" id="PRT56527.1"/>
    </source>
</evidence>
<name>A0A2T0FNH1_9ASCO</name>
<dbReference type="Gene3D" id="3.30.160.190">
    <property type="entry name" value="atu1810 like domain"/>
    <property type="match status" value="1"/>
</dbReference>
<keyword evidence="10" id="KW-0830">Ubiquinone</keyword>
<keyword evidence="5 9" id="KW-0809">Transit peptide</keyword>
<evidence type="ECO:0000256" key="5">
    <source>
        <dbReference type="ARBA" id="ARBA00022946"/>
    </source>
</evidence>
<sequence length="163" mass="18415">MFNLSRAVSQGARISGRFGFSTARMAAAKDNTLTIKPKDASLDVAELSGAPADLVENRVARIYQEAPYATQSGIHNTQGWRIDFDIVDRANRWEDHTIGYASSGDYMQSLTMKFRSKNDAVRFATNQGWDFYIQKPNKRKFVVKSYGDNFMHSTGPLKHIRTK</sequence>
<dbReference type="AlphaFoldDB" id="A0A2T0FNH1"/>
<dbReference type="InterPro" id="IPR038532">
    <property type="entry name" value="NDUFS4-like_sf"/>
</dbReference>
<comment type="function">
    <text evidence="9">Accessory subunit of the mitochondrial membrane respiratory chain NADH dehydrogenase (Complex I), that is believed not to be involved in catalysis. Complex I functions in the transfer of electrons from NADH to the respiratory chain. The immediate electron acceptor for the enzyme is believed to be ubiquinone.</text>
</comment>
<evidence type="ECO:0000256" key="9">
    <source>
        <dbReference type="RuleBase" id="RU367010"/>
    </source>
</evidence>
<dbReference type="PANTHER" id="PTHR12219">
    <property type="entry name" value="NADH-UBIQUINONE OXIDOREDUCTASE"/>
    <property type="match status" value="1"/>
</dbReference>
<evidence type="ECO:0000256" key="3">
    <source>
        <dbReference type="ARBA" id="ARBA00022660"/>
    </source>
</evidence>
<evidence type="ECO:0000256" key="4">
    <source>
        <dbReference type="ARBA" id="ARBA00022792"/>
    </source>
</evidence>
<dbReference type="STRING" id="45607.A0A2T0FNH1"/>
<dbReference type="EMBL" id="NDIQ01000022">
    <property type="protein sequence ID" value="PRT56527.1"/>
    <property type="molecule type" value="Genomic_DNA"/>
</dbReference>
<dbReference type="InterPro" id="IPR006885">
    <property type="entry name" value="NADH_UbQ_FeS_4_mit-like"/>
</dbReference>
<proteinExistence type="inferred from homology"/>
<accession>A0A2T0FNH1</accession>
<comment type="similarity">
    <text evidence="1 9">Belongs to the complex I NDUFS4 subunit family.</text>
</comment>
<dbReference type="Pfam" id="PF04800">
    <property type="entry name" value="NDUS4"/>
    <property type="match status" value="1"/>
</dbReference>